<comment type="caution">
    <text evidence="7">The sequence shown here is derived from an EMBL/GenBank/DDBJ whole genome shotgun (WGS) entry which is preliminary data.</text>
</comment>
<gene>
    <name evidence="7" type="ORF">CIK66_11315</name>
</gene>
<keyword evidence="3" id="KW-0270">Exopolysaccharide synthesis</keyword>
<dbReference type="Proteomes" id="UP000218598">
    <property type="component" value="Unassembled WGS sequence"/>
</dbReference>
<dbReference type="InterPro" id="IPR021520">
    <property type="entry name" value="Stealth_CR2"/>
</dbReference>
<name>A0A2A3YI17_9MICO</name>
<feature type="domain" description="Stealth protein CR3 conserved region 3" evidence="6">
    <location>
        <begin position="432"/>
        <end position="476"/>
    </location>
</feature>
<dbReference type="InterPro" id="IPR031357">
    <property type="entry name" value="Stealth_CR3"/>
</dbReference>
<dbReference type="PANTHER" id="PTHR24045:SF0">
    <property type="entry name" value="N-ACETYLGLUCOSAMINE-1-PHOSPHOTRANSFERASE SUBUNITS ALPHA_BETA"/>
    <property type="match status" value="1"/>
</dbReference>
<reference evidence="7 8" key="1">
    <citation type="journal article" date="2017" name="Elife">
        <title>Extensive horizontal gene transfer in cheese-associated bacteria.</title>
        <authorList>
            <person name="Bonham K.S."/>
            <person name="Wolfe B.E."/>
            <person name="Dutton R.J."/>
        </authorList>
    </citation>
    <scope>NUCLEOTIDE SEQUENCE [LARGE SCALE GENOMIC DNA]</scope>
    <source>
        <strain evidence="7 8">341_9</strain>
    </source>
</reference>
<keyword evidence="8" id="KW-1185">Reference proteome</keyword>
<dbReference type="GO" id="GO:0016772">
    <property type="term" value="F:transferase activity, transferring phosphorus-containing groups"/>
    <property type="evidence" value="ECO:0007669"/>
    <property type="project" value="InterPro"/>
</dbReference>
<accession>A0A2A3YI17</accession>
<organism evidence="7 8">
    <name type="scientific">Brachybacterium alimentarium</name>
    <dbReference type="NCBI Taxonomy" id="47845"/>
    <lineage>
        <taxon>Bacteria</taxon>
        <taxon>Bacillati</taxon>
        <taxon>Actinomycetota</taxon>
        <taxon>Actinomycetes</taxon>
        <taxon>Micrococcales</taxon>
        <taxon>Dermabacteraceae</taxon>
        <taxon>Brachybacterium</taxon>
    </lineage>
</organism>
<evidence type="ECO:0008006" key="9">
    <source>
        <dbReference type="Google" id="ProtNLM"/>
    </source>
</evidence>
<evidence type="ECO:0000256" key="2">
    <source>
        <dbReference type="ARBA" id="ARBA00022679"/>
    </source>
</evidence>
<evidence type="ECO:0000259" key="4">
    <source>
        <dbReference type="Pfam" id="PF11380"/>
    </source>
</evidence>
<evidence type="ECO:0000259" key="5">
    <source>
        <dbReference type="Pfam" id="PF17101"/>
    </source>
</evidence>
<feature type="domain" description="Stealth protein CR2 conserved region 2" evidence="4">
    <location>
        <begin position="281"/>
        <end position="385"/>
    </location>
</feature>
<evidence type="ECO:0000256" key="1">
    <source>
        <dbReference type="ARBA" id="ARBA00007583"/>
    </source>
</evidence>
<dbReference type="EMBL" id="NRGR01000019">
    <property type="protein sequence ID" value="PCC38934.1"/>
    <property type="molecule type" value="Genomic_DNA"/>
</dbReference>
<keyword evidence="2" id="KW-0808">Transferase</keyword>
<evidence type="ECO:0000313" key="8">
    <source>
        <dbReference type="Proteomes" id="UP000218598"/>
    </source>
</evidence>
<dbReference type="AlphaFoldDB" id="A0A2A3YI17"/>
<dbReference type="OrthoDB" id="9776077at2"/>
<comment type="similarity">
    <text evidence="1">Belongs to the stealth family.</text>
</comment>
<dbReference type="PANTHER" id="PTHR24045">
    <property type="match status" value="1"/>
</dbReference>
<dbReference type="Pfam" id="PF17101">
    <property type="entry name" value="Stealth_CR1"/>
    <property type="match status" value="1"/>
</dbReference>
<protein>
    <recommendedName>
        <fullName evidence="9">Sugar phosphotransferase</fullName>
    </recommendedName>
</protein>
<evidence type="ECO:0000259" key="6">
    <source>
        <dbReference type="Pfam" id="PF17102"/>
    </source>
</evidence>
<dbReference type="InterPro" id="IPR047141">
    <property type="entry name" value="Stealth"/>
</dbReference>
<feature type="domain" description="Stealth protein CR1 conserved region 1" evidence="5">
    <location>
        <begin position="240"/>
        <end position="266"/>
    </location>
</feature>
<proteinExistence type="inferred from homology"/>
<evidence type="ECO:0000313" key="7">
    <source>
        <dbReference type="EMBL" id="PCC38934.1"/>
    </source>
</evidence>
<dbReference type="Pfam" id="PF17102">
    <property type="entry name" value="Stealth_CR3"/>
    <property type="match status" value="1"/>
</dbReference>
<dbReference type="Pfam" id="PF11380">
    <property type="entry name" value="Stealth_CR2"/>
    <property type="match status" value="1"/>
</dbReference>
<dbReference type="GO" id="GO:0000271">
    <property type="term" value="P:polysaccharide biosynthetic process"/>
    <property type="evidence" value="ECO:0007669"/>
    <property type="project" value="UniProtKB-KW"/>
</dbReference>
<evidence type="ECO:0000256" key="3">
    <source>
        <dbReference type="ARBA" id="ARBA00023169"/>
    </source>
</evidence>
<dbReference type="InterPro" id="IPR031358">
    <property type="entry name" value="Stealth_CR1"/>
</dbReference>
<sequence>MARMVRRIGHARKIVERTVRRDLRRRKVRQSDASLRLFSARTRHAFDALAPHFERELPAVDVPMQSPEAFRSDLRAEVAKLFELRNIPFLPHRSLSVSDIVFGVREDDWETMLTALRHSGLEMLYGGSSRRSHPSRPLYVDSMDIEAFRTSRVLYLLRPSVARQDGIAVKRFGFDCAVRIERWSTGKPGTPNEDAVVPRLGSPRTGDIATSAFSALIHPPQHVLDAREPLLADNLMEITFPIDVVYTWVDGTDPAWIARKRSVLDALHGEEMSDDAASDLRFIAHDELRYSLRALEMYAPWVRHVYLITDQQRPPWLREDDPWITVVDHTEIAPEGTALPTFNSQAIEANLHRIDGLSEHFLYFNDDVFLSSPVVPELFFGPNGIASMYLSKAQVADGAPVLGEPASDSAGKNARTLVQEVSGRRVSRKLFHTPFPLRRSISNEIEERWPEVVRQTRLSQFRRLEDVTLSGALHMNYAYATSRAVTRSIRYRYVNIGAANAPQKLESLMTDRHELQTFCLNEASQDLSPARVDALVRSFLRRRFPDMGSFEIPGR</sequence>